<gene>
    <name evidence="7" type="primary">LOC104954523</name>
</gene>
<dbReference type="GeneID" id="104954523"/>
<dbReference type="AlphaFoldDB" id="A0A6I9NQB2"/>
<dbReference type="PANTHER" id="PTHR10578">
    <property type="entry name" value="S -2-HYDROXY-ACID OXIDASE-RELATED"/>
    <property type="match status" value="1"/>
</dbReference>
<sequence>MDGGVRRGSDVLKALALGAKAVFIGRPVLWGLTCQGEQGVTEILELFKEELRLAMALSGCRSVSEVSRSLVRRADFTSRM</sequence>
<dbReference type="PROSITE" id="PS51349">
    <property type="entry name" value="FMN_HYDROXY_ACID_DH_2"/>
    <property type="match status" value="1"/>
</dbReference>
<keyword evidence="4" id="KW-0560">Oxidoreductase</keyword>
<reference evidence="7" key="1">
    <citation type="submission" date="2025-08" db="UniProtKB">
        <authorList>
            <consortium name="RefSeq"/>
        </authorList>
    </citation>
    <scope>IDENTIFICATION</scope>
    <source>
        <tissue evidence="7">Muscle</tissue>
    </source>
</reference>
<keyword evidence="6" id="KW-1185">Reference proteome</keyword>
<feature type="domain" description="FMN hydroxy acid dehydrogenase" evidence="5">
    <location>
        <begin position="1"/>
        <end position="76"/>
    </location>
</feature>
<keyword evidence="3" id="KW-0288">FMN</keyword>
<accession>A0A6I9NQB2</accession>
<proteinExistence type="predicted"/>
<dbReference type="InterPro" id="IPR037396">
    <property type="entry name" value="FMN_HAD"/>
</dbReference>
<evidence type="ECO:0000256" key="1">
    <source>
        <dbReference type="ARBA" id="ARBA00001917"/>
    </source>
</evidence>
<dbReference type="Proteomes" id="UP000504611">
    <property type="component" value="Unplaced"/>
</dbReference>
<evidence type="ECO:0000256" key="3">
    <source>
        <dbReference type="ARBA" id="ARBA00022643"/>
    </source>
</evidence>
<evidence type="ECO:0000256" key="2">
    <source>
        <dbReference type="ARBA" id="ARBA00022630"/>
    </source>
</evidence>
<keyword evidence="2" id="KW-0285">Flavoprotein</keyword>
<name>A0A6I9NQB2_9TELE</name>
<dbReference type="SUPFAM" id="SSF51395">
    <property type="entry name" value="FMN-linked oxidoreductases"/>
    <property type="match status" value="1"/>
</dbReference>
<dbReference type="Pfam" id="PF01070">
    <property type="entry name" value="FMN_dh"/>
    <property type="match status" value="1"/>
</dbReference>
<dbReference type="PANTHER" id="PTHR10578:SF107">
    <property type="entry name" value="2-HYDROXYACID OXIDASE 1"/>
    <property type="match status" value="1"/>
</dbReference>
<dbReference type="InterPro" id="IPR013785">
    <property type="entry name" value="Aldolase_TIM"/>
</dbReference>
<evidence type="ECO:0000313" key="7">
    <source>
        <dbReference type="RefSeq" id="XP_010779939.1"/>
    </source>
</evidence>
<evidence type="ECO:0000313" key="6">
    <source>
        <dbReference type="Proteomes" id="UP000504611"/>
    </source>
</evidence>
<dbReference type="OrthoDB" id="25826at2759"/>
<organism evidence="6 7">
    <name type="scientific">Notothenia coriiceps</name>
    <name type="common">black rockcod</name>
    <dbReference type="NCBI Taxonomy" id="8208"/>
    <lineage>
        <taxon>Eukaryota</taxon>
        <taxon>Metazoa</taxon>
        <taxon>Chordata</taxon>
        <taxon>Craniata</taxon>
        <taxon>Vertebrata</taxon>
        <taxon>Euteleostomi</taxon>
        <taxon>Actinopterygii</taxon>
        <taxon>Neopterygii</taxon>
        <taxon>Teleostei</taxon>
        <taxon>Neoteleostei</taxon>
        <taxon>Acanthomorphata</taxon>
        <taxon>Eupercaria</taxon>
        <taxon>Perciformes</taxon>
        <taxon>Notothenioidei</taxon>
        <taxon>Nototheniidae</taxon>
        <taxon>Notothenia</taxon>
    </lineage>
</organism>
<dbReference type="InterPro" id="IPR000262">
    <property type="entry name" value="FMN-dep_DH"/>
</dbReference>
<dbReference type="KEGG" id="ncc:104954523"/>
<evidence type="ECO:0000256" key="4">
    <source>
        <dbReference type="ARBA" id="ARBA00023002"/>
    </source>
</evidence>
<comment type="cofactor">
    <cofactor evidence="1">
        <name>FMN</name>
        <dbReference type="ChEBI" id="CHEBI:58210"/>
    </cofactor>
</comment>
<dbReference type="GO" id="GO:0016491">
    <property type="term" value="F:oxidoreductase activity"/>
    <property type="evidence" value="ECO:0007669"/>
    <property type="project" value="UniProtKB-KW"/>
</dbReference>
<protein>
    <submittedName>
        <fullName evidence="7">Hydroxyacid oxidase 1-like</fullName>
    </submittedName>
</protein>
<dbReference type="RefSeq" id="XP_010779939.1">
    <property type="nucleotide sequence ID" value="XM_010781637.1"/>
</dbReference>
<dbReference type="Gene3D" id="3.20.20.70">
    <property type="entry name" value="Aldolase class I"/>
    <property type="match status" value="1"/>
</dbReference>
<evidence type="ECO:0000259" key="5">
    <source>
        <dbReference type="PROSITE" id="PS51349"/>
    </source>
</evidence>